<dbReference type="InterPro" id="IPR036188">
    <property type="entry name" value="FAD/NAD-bd_sf"/>
</dbReference>
<dbReference type="SUPFAM" id="SSF54373">
    <property type="entry name" value="FAD-linked reductases, C-terminal domain"/>
    <property type="match status" value="1"/>
</dbReference>
<dbReference type="PANTHER" id="PTHR13789">
    <property type="entry name" value="MONOOXYGENASE"/>
    <property type="match status" value="1"/>
</dbReference>
<proteinExistence type="predicted"/>
<protein>
    <recommendedName>
        <fullName evidence="6">FAD-binding domain-containing protein</fullName>
    </recommendedName>
</protein>
<dbReference type="AlphaFoldDB" id="A0A381Z3U0"/>
<organism evidence="7">
    <name type="scientific">marine metagenome</name>
    <dbReference type="NCBI Taxonomy" id="408172"/>
    <lineage>
        <taxon>unclassified sequences</taxon>
        <taxon>metagenomes</taxon>
        <taxon>ecological metagenomes</taxon>
    </lineage>
</organism>
<dbReference type="PANTHER" id="PTHR13789:SF318">
    <property type="entry name" value="GERANYLGERANYL DIPHOSPHATE REDUCTASE"/>
    <property type="match status" value="1"/>
</dbReference>
<evidence type="ECO:0000313" key="7">
    <source>
        <dbReference type="EMBL" id="SVA83870.1"/>
    </source>
</evidence>
<dbReference type="InterPro" id="IPR050493">
    <property type="entry name" value="FAD-dep_Monooxygenase_BioMet"/>
</dbReference>
<comment type="cofactor">
    <cofactor evidence="1">
        <name>FAD</name>
        <dbReference type="ChEBI" id="CHEBI:57692"/>
    </cofactor>
</comment>
<dbReference type="GO" id="GO:0071949">
    <property type="term" value="F:FAD binding"/>
    <property type="evidence" value="ECO:0007669"/>
    <property type="project" value="InterPro"/>
</dbReference>
<dbReference type="GO" id="GO:0004497">
    <property type="term" value="F:monooxygenase activity"/>
    <property type="evidence" value="ECO:0007669"/>
    <property type="project" value="UniProtKB-KW"/>
</dbReference>
<evidence type="ECO:0000259" key="6">
    <source>
        <dbReference type="Pfam" id="PF01494"/>
    </source>
</evidence>
<sequence length="389" mass="43189">VRILIVGGGIGGVTAALCLALDGHDIDVFEQGETYTEIGAGIQLSPNCTRVLHHLGLENALRTAGFLPEGTEFRHWKSGKVITTSSLGETVRAKFGFPYYHIHRGDFIHLLVKEAEKKANIRLHTDSKVDGFIEASSSIQISVNGVKYEGDFLIGADGIHSVIRSTLWDDETPSFTGNVAWRALVPAAELPTGMVRPMSTAWWGPRRHFVHYYIKGGEVVNCVCVVEKDGWEIESWTEPGDYDELKADFRGWNEEIQTLIDHADQNSLYKWALHDRAPMKKWGKGRTTLLGDACHPTLPFMAQGAAMSIEDGAVLAACLRRTQEVPVALKNYEDLRRDRTAIIQNGSRRNASLFHLSGLKALARNFAVRRTTESTIERLFGYDALEAAE</sequence>
<dbReference type="EMBL" id="UINC01019831">
    <property type="protein sequence ID" value="SVA83870.1"/>
    <property type="molecule type" value="Genomic_DNA"/>
</dbReference>
<reference evidence="7" key="1">
    <citation type="submission" date="2018-05" db="EMBL/GenBank/DDBJ databases">
        <authorList>
            <person name="Lanie J.A."/>
            <person name="Ng W.-L."/>
            <person name="Kazmierczak K.M."/>
            <person name="Andrzejewski T.M."/>
            <person name="Davidsen T.M."/>
            <person name="Wayne K.J."/>
            <person name="Tettelin H."/>
            <person name="Glass J.I."/>
            <person name="Rusch D."/>
            <person name="Podicherti R."/>
            <person name="Tsui H.-C.T."/>
            <person name="Winkler M.E."/>
        </authorList>
    </citation>
    <scope>NUCLEOTIDE SEQUENCE</scope>
</reference>
<accession>A0A381Z3U0</accession>
<evidence type="ECO:0000256" key="4">
    <source>
        <dbReference type="ARBA" id="ARBA00023002"/>
    </source>
</evidence>
<feature type="non-terminal residue" evidence="7">
    <location>
        <position position="1"/>
    </location>
</feature>
<dbReference type="SUPFAM" id="SSF51905">
    <property type="entry name" value="FAD/NAD(P)-binding domain"/>
    <property type="match status" value="1"/>
</dbReference>
<dbReference type="Gene3D" id="3.50.50.60">
    <property type="entry name" value="FAD/NAD(P)-binding domain"/>
    <property type="match status" value="1"/>
</dbReference>
<gene>
    <name evidence="7" type="ORF">METZ01_LOCUS136724</name>
</gene>
<keyword evidence="3" id="KW-0274">FAD</keyword>
<evidence type="ECO:0000256" key="2">
    <source>
        <dbReference type="ARBA" id="ARBA00022630"/>
    </source>
</evidence>
<feature type="domain" description="FAD-binding" evidence="6">
    <location>
        <begin position="2"/>
        <end position="339"/>
    </location>
</feature>
<dbReference type="InterPro" id="IPR002938">
    <property type="entry name" value="FAD-bd"/>
</dbReference>
<dbReference type="Pfam" id="PF01494">
    <property type="entry name" value="FAD_binding_3"/>
    <property type="match status" value="1"/>
</dbReference>
<keyword evidence="4" id="KW-0560">Oxidoreductase</keyword>
<keyword evidence="5" id="KW-0503">Monooxygenase</keyword>
<dbReference type="PRINTS" id="PR00420">
    <property type="entry name" value="RNGMNOXGNASE"/>
</dbReference>
<keyword evidence="2" id="KW-0285">Flavoprotein</keyword>
<evidence type="ECO:0000256" key="1">
    <source>
        <dbReference type="ARBA" id="ARBA00001974"/>
    </source>
</evidence>
<evidence type="ECO:0000256" key="5">
    <source>
        <dbReference type="ARBA" id="ARBA00023033"/>
    </source>
</evidence>
<evidence type="ECO:0000256" key="3">
    <source>
        <dbReference type="ARBA" id="ARBA00022827"/>
    </source>
</evidence>
<name>A0A381Z3U0_9ZZZZ</name>